<keyword evidence="4" id="KW-0762">Sugar transport</keyword>
<dbReference type="CDD" id="cd00212">
    <property type="entry name" value="PTS_IIB_glc"/>
    <property type="match status" value="1"/>
</dbReference>
<dbReference type="PANTHER" id="PTHR30175:SF3">
    <property type="entry name" value="PTS SYSTEM N-ACETYLMURAMIC ACID-SPECIFIC EIIBC COMPONENT"/>
    <property type="match status" value="1"/>
</dbReference>
<dbReference type="PROSITE" id="PS51103">
    <property type="entry name" value="PTS_EIIC_TYPE_1"/>
    <property type="match status" value="1"/>
</dbReference>
<dbReference type="EC" id="2.7.1.192" evidence="11"/>
<dbReference type="PROSITE" id="PS01035">
    <property type="entry name" value="PTS_EIIB_TYPE_1_CYS"/>
    <property type="match status" value="1"/>
</dbReference>
<keyword evidence="2" id="KW-0813">Transport</keyword>
<dbReference type="AlphaFoldDB" id="A0A1Y2SC16"/>
<evidence type="ECO:0000256" key="5">
    <source>
        <dbReference type="ARBA" id="ARBA00022679"/>
    </source>
</evidence>
<dbReference type="Pfam" id="PF00367">
    <property type="entry name" value="PTS_EIIB"/>
    <property type="match status" value="1"/>
</dbReference>
<evidence type="ECO:0000256" key="11">
    <source>
        <dbReference type="ARBA" id="ARBA00039021"/>
    </source>
</evidence>
<dbReference type="InterPro" id="IPR003352">
    <property type="entry name" value="PTS_EIIC"/>
</dbReference>
<feature type="transmembrane region" description="Helical" evidence="16">
    <location>
        <begin position="413"/>
        <end position="435"/>
    </location>
</feature>
<keyword evidence="10 16" id="KW-0472">Membrane</keyword>
<evidence type="ECO:0000256" key="16">
    <source>
        <dbReference type="SAM" id="Phobius"/>
    </source>
</evidence>
<comment type="catalytic activity">
    <reaction evidence="14">
        <text>N-acetyl-beta-D-muramate(out) + N(pros)-phospho-L-histidyl-[protein] = N-acetyl-beta-D-muramate 6-phosphate(in) + L-histidyl-[protein]</text>
        <dbReference type="Rhea" id="RHEA:33399"/>
        <dbReference type="Rhea" id="RHEA-COMP:9745"/>
        <dbReference type="Rhea" id="RHEA-COMP:9746"/>
        <dbReference type="ChEBI" id="CHEBI:29979"/>
        <dbReference type="ChEBI" id="CHEBI:58721"/>
        <dbReference type="ChEBI" id="CHEBI:64837"/>
        <dbReference type="ChEBI" id="CHEBI:64848"/>
        <dbReference type="EC" id="2.7.1.192"/>
    </reaction>
</comment>
<evidence type="ECO:0000256" key="3">
    <source>
        <dbReference type="ARBA" id="ARBA00022475"/>
    </source>
</evidence>
<evidence type="ECO:0000256" key="1">
    <source>
        <dbReference type="ARBA" id="ARBA00004651"/>
    </source>
</evidence>
<evidence type="ECO:0000256" key="13">
    <source>
        <dbReference type="ARBA" id="ARBA00043021"/>
    </source>
</evidence>
<dbReference type="GO" id="GO:0009401">
    <property type="term" value="P:phosphoenolpyruvate-dependent sugar phosphotransferase system"/>
    <property type="evidence" value="ECO:0007669"/>
    <property type="project" value="UniProtKB-KW"/>
</dbReference>
<dbReference type="SUPFAM" id="SSF55604">
    <property type="entry name" value="Glucose permease domain IIB"/>
    <property type="match status" value="1"/>
</dbReference>
<dbReference type="InterPro" id="IPR036878">
    <property type="entry name" value="Glu_permease_IIB"/>
</dbReference>
<dbReference type="InterPro" id="IPR001996">
    <property type="entry name" value="PTS_IIB_1"/>
</dbReference>
<evidence type="ECO:0000256" key="9">
    <source>
        <dbReference type="ARBA" id="ARBA00022989"/>
    </source>
</evidence>
<feature type="transmembrane region" description="Helical" evidence="16">
    <location>
        <begin position="460"/>
        <end position="485"/>
    </location>
</feature>
<keyword evidence="7 16" id="KW-0812">Transmembrane</keyword>
<feature type="transmembrane region" description="Helical" evidence="16">
    <location>
        <begin position="177"/>
        <end position="196"/>
    </location>
</feature>
<evidence type="ECO:0000256" key="14">
    <source>
        <dbReference type="ARBA" id="ARBA00048265"/>
    </source>
</evidence>
<keyword evidence="8" id="KW-0418">Kinase</keyword>
<dbReference type="RefSeq" id="WP_086109825.1">
    <property type="nucleotide sequence ID" value="NZ_CAWNGD010000057.1"/>
</dbReference>
<comment type="subcellular location">
    <subcellularLocation>
        <location evidence="1">Cell membrane</location>
        <topology evidence="1">Multi-pass membrane protein</topology>
    </subcellularLocation>
</comment>
<reference evidence="19 20" key="1">
    <citation type="submission" date="2016-10" db="EMBL/GenBank/DDBJ databases">
        <title>Systematic genetic and metabolomic analysis of Xenorhabdus and Photorhabdus spp., highlights the requirements for a dual symbiotic and pathogenic life style.</title>
        <authorList>
            <person name="Tobias N.J."/>
            <person name="Wolff H."/>
            <person name="Djahanschiri B."/>
            <person name="Pidot S.J."/>
            <person name="Stinear T.P."/>
            <person name="Ebersberger I."/>
            <person name="Bode H.B."/>
        </authorList>
    </citation>
    <scope>NUCLEOTIDE SEQUENCE [LARGE SCALE GENOMIC DNA]</scope>
    <source>
        <strain evidence="19 20">DSM 22392</strain>
    </source>
</reference>
<dbReference type="GO" id="GO:0090588">
    <property type="term" value="F:protein-phosphocysteine-N-acetylmuramate phosphotransferase system transporter activity"/>
    <property type="evidence" value="ECO:0007669"/>
    <property type="project" value="TreeGrafter"/>
</dbReference>
<protein>
    <recommendedName>
        <fullName evidence="12">PTS system N-acetylmuramic acid-specific EIIBC component</fullName>
        <ecNumber evidence="11">2.7.1.192</ecNumber>
    </recommendedName>
    <alternativeName>
        <fullName evidence="13">EIIBC-MurNAc</fullName>
    </alternativeName>
</protein>
<evidence type="ECO:0000313" key="20">
    <source>
        <dbReference type="Proteomes" id="UP000194350"/>
    </source>
</evidence>
<feature type="transmembrane region" description="Helical" evidence="16">
    <location>
        <begin position="317"/>
        <end position="342"/>
    </location>
</feature>
<evidence type="ECO:0000256" key="4">
    <source>
        <dbReference type="ARBA" id="ARBA00022597"/>
    </source>
</evidence>
<gene>
    <name evidence="19" type="ORF">Xvie_02739</name>
</gene>
<dbReference type="Pfam" id="PF02378">
    <property type="entry name" value="PTS_EIIC"/>
    <property type="match status" value="1"/>
</dbReference>
<dbReference type="GO" id="GO:0008982">
    <property type="term" value="F:protein-N(PI)-phosphohistidine-sugar phosphotransferase activity"/>
    <property type="evidence" value="ECO:0007669"/>
    <property type="project" value="InterPro"/>
</dbReference>
<keyword evidence="6" id="KW-0598">Phosphotransferase system</keyword>
<evidence type="ECO:0000256" key="6">
    <source>
        <dbReference type="ARBA" id="ARBA00022683"/>
    </source>
</evidence>
<evidence type="ECO:0000256" key="15">
    <source>
        <dbReference type="PROSITE-ProRule" id="PRU00421"/>
    </source>
</evidence>
<evidence type="ECO:0000256" key="8">
    <source>
        <dbReference type="ARBA" id="ARBA00022777"/>
    </source>
</evidence>
<dbReference type="GO" id="GO:0016301">
    <property type="term" value="F:kinase activity"/>
    <property type="evidence" value="ECO:0007669"/>
    <property type="project" value="UniProtKB-KW"/>
</dbReference>
<dbReference type="Proteomes" id="UP000194350">
    <property type="component" value="Unassembled WGS sequence"/>
</dbReference>
<name>A0A1Y2SC16_9GAMM</name>
<keyword evidence="3" id="KW-1003">Cell membrane</keyword>
<evidence type="ECO:0000259" key="18">
    <source>
        <dbReference type="PROSITE" id="PS51103"/>
    </source>
</evidence>
<dbReference type="PROSITE" id="PS51098">
    <property type="entry name" value="PTS_EIIB_TYPE_1"/>
    <property type="match status" value="1"/>
</dbReference>
<dbReference type="PANTHER" id="PTHR30175">
    <property type="entry name" value="PHOSPHOTRANSFERASE SYSTEM TRANSPORT PROTEIN"/>
    <property type="match status" value="1"/>
</dbReference>
<dbReference type="GO" id="GO:0005886">
    <property type="term" value="C:plasma membrane"/>
    <property type="evidence" value="ECO:0007669"/>
    <property type="project" value="UniProtKB-SubCell"/>
</dbReference>
<dbReference type="NCBIfam" id="NF007152">
    <property type="entry name" value="PRK09586.1"/>
    <property type="match status" value="1"/>
</dbReference>
<sequence>MAKINQEMLVEILNAIGGVSNIVHCGNCMTRLRLTLYDNEFVDKTSLKKIAGVLGVIKSDDQLQIVLGPGKAQTAAEMMNTLLSESHHLRSSDAPAIKSPTTELHSDKLKEIAISNKQHLKEKQTSSVHKFLAKFATIFTPLIPGFIAVGLLLGFATLLEQIFIKEAVHSNAVLVEIIGYMKIFSKGMFSFLSILIGYNAQKAFGGSGVNGAIIASLFVLGYNAEATSGFYSGISNFFGFAIDPRGNIIGVLIACILGAWVERQVRRIMPSDLDMILTSAITLLIMGAIAFIIIMPVGSYLFTAMSWLFINLNGNPFGTAILAGLFLIAVMFGVHQGFVPVYFALMDTQGFNSLFPILAMAGAGQVGSALALYVKAKKGSPLRTQIKGAIIPGFLGIGEPLIYGVTLPRIKPFVTACLGGAVGGFFIGLLAWSGWPVGLNSVFGPSGLVALPLMTSNSGIFTGMAVYACGLLISYIAGFTLTLFFGSKNINLS</sequence>
<dbReference type="Gene3D" id="3.30.1360.60">
    <property type="entry name" value="Glucose permease domain IIB"/>
    <property type="match status" value="1"/>
</dbReference>
<evidence type="ECO:0000313" key="19">
    <source>
        <dbReference type="EMBL" id="OTA15457.1"/>
    </source>
</evidence>
<dbReference type="FunFam" id="3.30.1360.60:FF:000001">
    <property type="entry name" value="PTS system glucose-specific IIBC component PtsG"/>
    <property type="match status" value="1"/>
</dbReference>
<feature type="active site" description="Phosphocysteine intermediate; for EIIB activity" evidence="15">
    <location>
        <position position="28"/>
    </location>
</feature>
<feature type="transmembrane region" description="Helical" evidence="16">
    <location>
        <begin position="203"/>
        <end position="224"/>
    </location>
</feature>
<evidence type="ECO:0000256" key="10">
    <source>
        <dbReference type="ARBA" id="ARBA00023136"/>
    </source>
</evidence>
<feature type="transmembrane region" description="Helical" evidence="16">
    <location>
        <begin position="244"/>
        <end position="261"/>
    </location>
</feature>
<accession>A0A1Y2SC16</accession>
<proteinExistence type="predicted"/>
<dbReference type="InterPro" id="IPR050558">
    <property type="entry name" value="PTS_Sugar-Specific_Components"/>
</dbReference>
<feature type="transmembrane region" description="Helical" evidence="16">
    <location>
        <begin position="386"/>
        <end position="406"/>
    </location>
</feature>
<feature type="transmembrane region" description="Helical" evidence="16">
    <location>
        <begin position="354"/>
        <end position="374"/>
    </location>
</feature>
<feature type="domain" description="PTS EIIB type-1" evidence="17">
    <location>
        <begin position="6"/>
        <end position="89"/>
    </location>
</feature>
<dbReference type="STRING" id="351656.Xvie_02739"/>
<evidence type="ECO:0000256" key="7">
    <source>
        <dbReference type="ARBA" id="ARBA00022692"/>
    </source>
</evidence>
<comment type="caution">
    <text evidence="19">The sequence shown here is derived from an EMBL/GenBank/DDBJ whole genome shotgun (WGS) entry which is preliminary data.</text>
</comment>
<feature type="domain" description="PTS EIIC type-1" evidence="18">
    <location>
        <begin position="133"/>
        <end position="493"/>
    </location>
</feature>
<feature type="transmembrane region" description="Helical" evidence="16">
    <location>
        <begin position="131"/>
        <end position="157"/>
    </location>
</feature>
<dbReference type="OrthoDB" id="9797715at2"/>
<dbReference type="EMBL" id="MUBJ01000015">
    <property type="protein sequence ID" value="OTA15457.1"/>
    <property type="molecule type" value="Genomic_DNA"/>
</dbReference>
<evidence type="ECO:0000256" key="2">
    <source>
        <dbReference type="ARBA" id="ARBA00022448"/>
    </source>
</evidence>
<feature type="transmembrane region" description="Helical" evidence="16">
    <location>
        <begin position="273"/>
        <end position="297"/>
    </location>
</feature>
<evidence type="ECO:0000256" key="12">
    <source>
        <dbReference type="ARBA" id="ARBA00040399"/>
    </source>
</evidence>
<dbReference type="InterPro" id="IPR013013">
    <property type="entry name" value="PTS_EIIC_1"/>
</dbReference>
<evidence type="ECO:0000259" key="17">
    <source>
        <dbReference type="PROSITE" id="PS51098"/>
    </source>
</evidence>
<keyword evidence="9 16" id="KW-1133">Transmembrane helix</keyword>
<dbReference type="InterPro" id="IPR018113">
    <property type="entry name" value="PTrfase_EIIB_Cys"/>
</dbReference>
<keyword evidence="5" id="KW-0808">Transferase</keyword>
<organism evidence="19 20">
    <name type="scientific">Xenorhabdus vietnamensis</name>
    <dbReference type="NCBI Taxonomy" id="351656"/>
    <lineage>
        <taxon>Bacteria</taxon>
        <taxon>Pseudomonadati</taxon>
        <taxon>Pseudomonadota</taxon>
        <taxon>Gammaproteobacteria</taxon>
        <taxon>Enterobacterales</taxon>
        <taxon>Morganellaceae</taxon>
        <taxon>Xenorhabdus</taxon>
    </lineage>
</organism>
<keyword evidence="20" id="KW-1185">Reference proteome</keyword>